<dbReference type="PANTHER" id="PTHR46825">
    <property type="entry name" value="D-ALANYL-D-ALANINE-CARBOXYPEPTIDASE/ENDOPEPTIDASE AMPH"/>
    <property type="match status" value="1"/>
</dbReference>
<feature type="compositionally biased region" description="Polar residues" evidence="3">
    <location>
        <begin position="48"/>
        <end position="63"/>
    </location>
</feature>
<evidence type="ECO:0000256" key="3">
    <source>
        <dbReference type="SAM" id="MobiDB-lite"/>
    </source>
</evidence>
<dbReference type="SUPFAM" id="SSF56601">
    <property type="entry name" value="beta-lactamase/transpeptidase-like"/>
    <property type="match status" value="1"/>
</dbReference>
<dbReference type="STRING" id="1423795.FD12_GL001611"/>
<sequence length="398" mass="44940">MKKRGYLYILLAVIVVGMAGGFTYWRYQNHENQAQRSEKKFRPRSTKVQKSPKVTSSTASAKQPKTKKTRQSTQSQRLTNYLRRDHFVGSALLVRNGQIIYRKGFGYADYETRKPNRANSQFQILSIQKSLTAVCVMKLIAAKQLSLNTKLAKFYPTIPNANRITIRSMLNMNSGLSMISDGSTALLSEKNVLKYAIRHVLSKAQSLGQWSYQPINFVLLAGIVSKLTHQTYRHNFYQTFVYPLNLRGTGFVQKWPASRYKTLGYRYQKASQVVQTYDERFIEPRAAMQNELGTGQVYMSPIDLFKTERDILKGRLISKQAVNVLHAPGSASTYGGGVYNQSNGIRSHGVGYGYEASILITRNGHTGVVLMTNNYRPARPVQDPAVHLFNDLVDGKIA</sequence>
<keyword evidence="2 4" id="KW-0472">Membrane</keyword>
<evidence type="ECO:0000313" key="6">
    <source>
        <dbReference type="EMBL" id="GEP72881.1"/>
    </source>
</evidence>
<evidence type="ECO:0000313" key="7">
    <source>
        <dbReference type="Proteomes" id="UP000321569"/>
    </source>
</evidence>
<feature type="region of interest" description="Disordered" evidence="3">
    <location>
        <begin position="33"/>
        <end position="76"/>
    </location>
</feature>
<dbReference type="InterPro" id="IPR050491">
    <property type="entry name" value="AmpC-like"/>
</dbReference>
<dbReference type="RefSeq" id="WP_056981698.1">
    <property type="nucleotide sequence ID" value="NZ_BKAM01000037.1"/>
</dbReference>
<evidence type="ECO:0000256" key="1">
    <source>
        <dbReference type="ARBA" id="ARBA00004370"/>
    </source>
</evidence>
<name>A0A512PNV1_9LACO</name>
<dbReference type="Pfam" id="PF00144">
    <property type="entry name" value="Beta-lactamase"/>
    <property type="match status" value="1"/>
</dbReference>
<keyword evidence="4" id="KW-1133">Transmembrane helix</keyword>
<accession>A0A512PNV1</accession>
<feature type="transmembrane region" description="Helical" evidence="4">
    <location>
        <begin position="7"/>
        <end position="27"/>
    </location>
</feature>
<dbReference type="AlphaFoldDB" id="A0A512PNV1"/>
<feature type="domain" description="Beta-lactamase-related" evidence="5">
    <location>
        <begin position="89"/>
        <end position="381"/>
    </location>
</feature>
<dbReference type="Gene3D" id="3.40.710.10">
    <property type="entry name" value="DD-peptidase/beta-lactamase superfamily"/>
    <property type="match status" value="1"/>
</dbReference>
<comment type="subcellular location">
    <subcellularLocation>
        <location evidence="1">Membrane</location>
    </subcellularLocation>
</comment>
<keyword evidence="4" id="KW-0812">Transmembrane</keyword>
<dbReference type="GO" id="GO:0016020">
    <property type="term" value="C:membrane"/>
    <property type="evidence" value="ECO:0007669"/>
    <property type="project" value="UniProtKB-SubCell"/>
</dbReference>
<dbReference type="OrthoDB" id="2151402at2"/>
<protein>
    <submittedName>
        <fullName evidence="6">Peptidase S12</fullName>
    </submittedName>
</protein>
<dbReference type="Proteomes" id="UP000321569">
    <property type="component" value="Unassembled WGS sequence"/>
</dbReference>
<organism evidence="6 7">
    <name type="scientific">Lentilactobacillus rapi</name>
    <dbReference type="NCBI Taxonomy" id="481723"/>
    <lineage>
        <taxon>Bacteria</taxon>
        <taxon>Bacillati</taxon>
        <taxon>Bacillota</taxon>
        <taxon>Bacilli</taxon>
        <taxon>Lactobacillales</taxon>
        <taxon>Lactobacillaceae</taxon>
        <taxon>Lentilactobacillus</taxon>
    </lineage>
</organism>
<gene>
    <name evidence="6" type="primary">pbpX2</name>
    <name evidence="6" type="ORF">LRA02_17490</name>
</gene>
<dbReference type="EMBL" id="BKAM01000037">
    <property type="protein sequence ID" value="GEP72881.1"/>
    <property type="molecule type" value="Genomic_DNA"/>
</dbReference>
<evidence type="ECO:0000259" key="5">
    <source>
        <dbReference type="Pfam" id="PF00144"/>
    </source>
</evidence>
<dbReference type="InterPro" id="IPR012338">
    <property type="entry name" value="Beta-lactam/transpept-like"/>
</dbReference>
<proteinExistence type="predicted"/>
<reference evidence="6 7" key="1">
    <citation type="submission" date="2019-07" db="EMBL/GenBank/DDBJ databases">
        <title>Whole genome shotgun sequence of Lactobacillus rapi NBRC 109618.</title>
        <authorList>
            <person name="Hosoyama A."/>
            <person name="Uohara A."/>
            <person name="Ohji S."/>
            <person name="Ichikawa N."/>
        </authorList>
    </citation>
    <scope>NUCLEOTIDE SEQUENCE [LARGE SCALE GENOMIC DNA]</scope>
    <source>
        <strain evidence="6 7">NBRC 109618</strain>
    </source>
</reference>
<comment type="caution">
    <text evidence="6">The sequence shown here is derived from an EMBL/GenBank/DDBJ whole genome shotgun (WGS) entry which is preliminary data.</text>
</comment>
<evidence type="ECO:0000256" key="4">
    <source>
        <dbReference type="SAM" id="Phobius"/>
    </source>
</evidence>
<dbReference type="InterPro" id="IPR001466">
    <property type="entry name" value="Beta-lactam-related"/>
</dbReference>
<evidence type="ECO:0000256" key="2">
    <source>
        <dbReference type="ARBA" id="ARBA00023136"/>
    </source>
</evidence>
<dbReference type="PANTHER" id="PTHR46825:SF11">
    <property type="entry name" value="PENICILLIN-BINDING PROTEIN 4"/>
    <property type="match status" value="1"/>
</dbReference>